<dbReference type="EMBL" id="BSYR01000016">
    <property type="protein sequence ID" value="GMI79440.1"/>
    <property type="molecule type" value="Genomic_DNA"/>
</dbReference>
<reference evidence="1" key="1">
    <citation type="submission" date="2023-05" db="EMBL/GenBank/DDBJ databases">
        <title>Genome and transcriptome analyses reveal genes involved in the formation of fine ridges on petal epidermal cells in Hibiscus trionum.</title>
        <authorList>
            <person name="Koshimizu S."/>
            <person name="Masuda S."/>
            <person name="Ishii T."/>
            <person name="Shirasu K."/>
            <person name="Hoshino A."/>
            <person name="Arita M."/>
        </authorList>
    </citation>
    <scope>NUCLEOTIDE SEQUENCE</scope>
    <source>
        <strain evidence="1">Hamamatsu line</strain>
    </source>
</reference>
<proteinExistence type="predicted"/>
<organism evidence="1 2">
    <name type="scientific">Hibiscus trionum</name>
    <name type="common">Flower of an hour</name>
    <dbReference type="NCBI Taxonomy" id="183268"/>
    <lineage>
        <taxon>Eukaryota</taxon>
        <taxon>Viridiplantae</taxon>
        <taxon>Streptophyta</taxon>
        <taxon>Embryophyta</taxon>
        <taxon>Tracheophyta</taxon>
        <taxon>Spermatophyta</taxon>
        <taxon>Magnoliopsida</taxon>
        <taxon>eudicotyledons</taxon>
        <taxon>Gunneridae</taxon>
        <taxon>Pentapetalae</taxon>
        <taxon>rosids</taxon>
        <taxon>malvids</taxon>
        <taxon>Malvales</taxon>
        <taxon>Malvaceae</taxon>
        <taxon>Malvoideae</taxon>
        <taxon>Hibiscus</taxon>
    </lineage>
</organism>
<name>A0A9W7HKH1_HIBTR</name>
<comment type="caution">
    <text evidence="1">The sequence shown here is derived from an EMBL/GenBank/DDBJ whole genome shotgun (WGS) entry which is preliminary data.</text>
</comment>
<dbReference type="Proteomes" id="UP001165190">
    <property type="component" value="Unassembled WGS sequence"/>
</dbReference>
<protein>
    <submittedName>
        <fullName evidence="1">CONSTITUTIVE EXPRESSER OF PR GENES 1, CONSTITUTIVE EXPRESSER OF PR GENES 30</fullName>
    </submittedName>
</protein>
<sequence>MKYGESSIAVSTHPRAAELHELWIMKEYGVVESWTKVLTLHSILRNTHIPRVMWFRKNGEVLFQVHFVKMASFDLNCQNIELHGVDIGANLFSVHSYVESLVLLDKAVHVRSESDVNHPFESSIRMNRVGERVI</sequence>
<dbReference type="OrthoDB" id="5314306at2759"/>
<accession>A0A9W7HKH1</accession>
<dbReference type="AlphaFoldDB" id="A0A9W7HKH1"/>
<gene>
    <name evidence="1" type="ORF">HRI_001613300</name>
</gene>
<keyword evidence="2" id="KW-1185">Reference proteome</keyword>
<evidence type="ECO:0000313" key="1">
    <source>
        <dbReference type="EMBL" id="GMI79440.1"/>
    </source>
</evidence>
<evidence type="ECO:0000313" key="2">
    <source>
        <dbReference type="Proteomes" id="UP001165190"/>
    </source>
</evidence>